<organism evidence="4 5">
    <name type="scientific">Circinella minor</name>
    <dbReference type="NCBI Taxonomy" id="1195481"/>
    <lineage>
        <taxon>Eukaryota</taxon>
        <taxon>Fungi</taxon>
        <taxon>Fungi incertae sedis</taxon>
        <taxon>Mucoromycota</taxon>
        <taxon>Mucoromycotina</taxon>
        <taxon>Mucoromycetes</taxon>
        <taxon>Mucorales</taxon>
        <taxon>Lichtheimiaceae</taxon>
        <taxon>Circinella</taxon>
    </lineage>
</organism>
<dbReference type="AlphaFoldDB" id="A0A8H7R8D1"/>
<protein>
    <recommendedName>
        <fullName evidence="3">CCHC-type domain-containing protein</fullName>
    </recommendedName>
</protein>
<dbReference type="GO" id="GO:0003676">
    <property type="term" value="F:nucleic acid binding"/>
    <property type="evidence" value="ECO:0007669"/>
    <property type="project" value="InterPro"/>
</dbReference>
<keyword evidence="1" id="KW-0863">Zinc-finger</keyword>
<dbReference type="PANTHER" id="PTHR15503:SF22">
    <property type="entry name" value="TRANSPOSON TY3-I GAG POLYPROTEIN"/>
    <property type="match status" value="1"/>
</dbReference>
<dbReference type="PROSITE" id="PS50158">
    <property type="entry name" value="ZF_CCHC"/>
    <property type="match status" value="1"/>
</dbReference>
<gene>
    <name evidence="4" type="ORF">INT45_003642</name>
</gene>
<name>A0A8H7R8D1_9FUNG</name>
<dbReference type="Pfam" id="PF03732">
    <property type="entry name" value="Retrotrans_gag"/>
    <property type="match status" value="1"/>
</dbReference>
<feature type="compositionally biased region" description="Basic and acidic residues" evidence="2">
    <location>
        <begin position="253"/>
        <end position="267"/>
    </location>
</feature>
<keyword evidence="5" id="KW-1185">Reference proteome</keyword>
<dbReference type="GO" id="GO:0008270">
    <property type="term" value="F:zinc ion binding"/>
    <property type="evidence" value="ECO:0007669"/>
    <property type="project" value="UniProtKB-KW"/>
</dbReference>
<evidence type="ECO:0000313" key="5">
    <source>
        <dbReference type="Proteomes" id="UP000646827"/>
    </source>
</evidence>
<evidence type="ECO:0000256" key="1">
    <source>
        <dbReference type="PROSITE-ProRule" id="PRU00047"/>
    </source>
</evidence>
<keyword evidence="1" id="KW-0479">Metal-binding</keyword>
<sequence length="296" mass="33511">MPVPVMKLPRPSTRFTGKGKPADVEAWLFSFDHYFSMDKTIKPSVYVSYAALLLEDDALLWFRTEKLNNRMPNDWSSFCDVFRARWLPTNSTQLRRRAWANCRQHGSVAQFTQAFLNLMDGAGFIHETESMNRYIEALKAPVAAHLHHEQPKSLDEAIHLAEHFDGSYGEASPFRVARRGGSSIISGPHSLTNATSPIVDSKPQSDGFASSGPSPMEVDNTERFRHKRNGQASGLSSKKVLEENRCFRCYEKGHFGRDCPTFKDYTPKNKNNGGRYNNNNGGQRFSRPKGKGYRKN</sequence>
<evidence type="ECO:0000256" key="2">
    <source>
        <dbReference type="SAM" id="MobiDB-lite"/>
    </source>
</evidence>
<feature type="compositionally biased region" description="Low complexity" evidence="2">
    <location>
        <begin position="269"/>
        <end position="282"/>
    </location>
</feature>
<feature type="region of interest" description="Disordered" evidence="2">
    <location>
        <begin position="253"/>
        <end position="296"/>
    </location>
</feature>
<feature type="region of interest" description="Disordered" evidence="2">
    <location>
        <begin position="185"/>
        <end position="236"/>
    </location>
</feature>
<feature type="compositionally biased region" description="Polar residues" evidence="2">
    <location>
        <begin position="185"/>
        <end position="213"/>
    </location>
</feature>
<dbReference type="EMBL" id="JAEPRB010001270">
    <property type="protein sequence ID" value="KAG2206043.1"/>
    <property type="molecule type" value="Genomic_DNA"/>
</dbReference>
<dbReference type="InterPro" id="IPR036875">
    <property type="entry name" value="Znf_CCHC_sf"/>
</dbReference>
<comment type="caution">
    <text evidence="4">The sequence shown here is derived from an EMBL/GenBank/DDBJ whole genome shotgun (WGS) entry which is preliminary data.</text>
</comment>
<dbReference type="InterPro" id="IPR001878">
    <property type="entry name" value="Znf_CCHC"/>
</dbReference>
<proteinExistence type="predicted"/>
<evidence type="ECO:0000313" key="4">
    <source>
        <dbReference type="EMBL" id="KAG2206043.1"/>
    </source>
</evidence>
<dbReference type="OrthoDB" id="95907at2759"/>
<reference evidence="4 5" key="1">
    <citation type="submission" date="2020-12" db="EMBL/GenBank/DDBJ databases">
        <title>Metabolic potential, ecology and presence of endohyphal bacteria is reflected in genomic diversity of Mucoromycotina.</title>
        <authorList>
            <person name="Muszewska A."/>
            <person name="Okrasinska A."/>
            <person name="Steczkiewicz K."/>
            <person name="Drgas O."/>
            <person name="Orlowska M."/>
            <person name="Perlinska-Lenart U."/>
            <person name="Aleksandrzak-Piekarczyk T."/>
            <person name="Szatraj K."/>
            <person name="Zielenkiewicz U."/>
            <person name="Pilsyk S."/>
            <person name="Malc E."/>
            <person name="Mieczkowski P."/>
            <person name="Kruszewska J.S."/>
            <person name="Biernat P."/>
            <person name="Pawlowska J."/>
        </authorList>
    </citation>
    <scope>NUCLEOTIDE SEQUENCE [LARGE SCALE GENOMIC DNA]</scope>
    <source>
        <strain evidence="4 5">CBS 142.35</strain>
    </source>
</reference>
<accession>A0A8H7R8D1</accession>
<dbReference type="InterPro" id="IPR005162">
    <property type="entry name" value="Retrotrans_gag_dom"/>
</dbReference>
<dbReference type="SUPFAM" id="SSF57756">
    <property type="entry name" value="Retrovirus zinc finger-like domains"/>
    <property type="match status" value="1"/>
</dbReference>
<keyword evidence="1" id="KW-0862">Zinc</keyword>
<feature type="domain" description="CCHC-type" evidence="3">
    <location>
        <begin position="245"/>
        <end position="260"/>
    </location>
</feature>
<feature type="compositionally biased region" description="Basic residues" evidence="2">
    <location>
        <begin position="286"/>
        <end position="296"/>
    </location>
</feature>
<evidence type="ECO:0000259" key="3">
    <source>
        <dbReference type="PROSITE" id="PS50158"/>
    </source>
</evidence>
<dbReference type="Gene3D" id="4.10.60.10">
    <property type="entry name" value="Zinc finger, CCHC-type"/>
    <property type="match status" value="1"/>
</dbReference>
<dbReference type="InterPro" id="IPR032567">
    <property type="entry name" value="RTL1-rel"/>
</dbReference>
<dbReference type="Proteomes" id="UP000646827">
    <property type="component" value="Unassembled WGS sequence"/>
</dbReference>
<dbReference type="PANTHER" id="PTHR15503">
    <property type="entry name" value="LDOC1 RELATED"/>
    <property type="match status" value="1"/>
</dbReference>